<dbReference type="RefSeq" id="WP_186978488.1">
    <property type="nucleotide sequence ID" value="NZ_JACOOH010000010.1"/>
</dbReference>
<evidence type="ECO:0000256" key="2">
    <source>
        <dbReference type="ARBA" id="ARBA00023002"/>
    </source>
</evidence>
<keyword evidence="3" id="KW-0028">Amino-acid biosynthesis</keyword>
<name>A0ABR7D7G8_9BACT</name>
<dbReference type="InterPro" id="IPR022893">
    <property type="entry name" value="Shikimate_DH_fam"/>
</dbReference>
<dbReference type="Gene3D" id="3.40.50.10860">
    <property type="entry name" value="Leucine Dehydrogenase, chain A, domain 1"/>
    <property type="match status" value="1"/>
</dbReference>
<dbReference type="InterPro" id="IPR013708">
    <property type="entry name" value="Shikimate_DH-bd_N"/>
</dbReference>
<dbReference type="InterPro" id="IPR036291">
    <property type="entry name" value="NAD(P)-bd_dom_sf"/>
</dbReference>
<dbReference type="CDD" id="cd01065">
    <property type="entry name" value="NAD_bind_Shikimate_DH"/>
    <property type="match status" value="1"/>
</dbReference>
<evidence type="ECO:0000256" key="3">
    <source>
        <dbReference type="ARBA" id="ARBA00023141"/>
    </source>
</evidence>
<comment type="caution">
    <text evidence="5">The sequence shown here is derived from an EMBL/GenBank/DDBJ whole genome shotgun (WGS) entry which is preliminary data.</text>
</comment>
<proteinExistence type="predicted"/>
<dbReference type="Proteomes" id="UP000646484">
    <property type="component" value="Unassembled WGS sequence"/>
</dbReference>
<reference evidence="5 6" key="1">
    <citation type="submission" date="2020-08" db="EMBL/GenBank/DDBJ databases">
        <title>Genome public.</title>
        <authorList>
            <person name="Liu C."/>
            <person name="Sun Q."/>
        </authorList>
    </citation>
    <scope>NUCLEOTIDE SEQUENCE [LARGE SCALE GENOMIC DNA]</scope>
    <source>
        <strain evidence="5 6">NSJ-56</strain>
    </source>
</reference>
<dbReference type="Pfam" id="PF08501">
    <property type="entry name" value="Shikimate_dh_N"/>
    <property type="match status" value="1"/>
</dbReference>
<gene>
    <name evidence="5" type="ORF">H8S64_20290</name>
</gene>
<accession>A0ABR7D7G8</accession>
<keyword evidence="2" id="KW-0560">Oxidoreductase</keyword>
<dbReference type="PANTHER" id="PTHR21089:SF1">
    <property type="entry name" value="BIFUNCTIONAL 3-DEHYDROQUINATE DEHYDRATASE_SHIKIMATE DEHYDROGENASE, CHLOROPLASTIC"/>
    <property type="match status" value="1"/>
</dbReference>
<protein>
    <submittedName>
        <fullName evidence="5">Shikimate dehydrogenase</fullName>
    </submittedName>
</protein>
<organism evidence="5 6">
    <name type="scientific">Butyricimonas hominis</name>
    <dbReference type="NCBI Taxonomy" id="2763032"/>
    <lineage>
        <taxon>Bacteria</taxon>
        <taxon>Pseudomonadati</taxon>
        <taxon>Bacteroidota</taxon>
        <taxon>Bacteroidia</taxon>
        <taxon>Bacteroidales</taxon>
        <taxon>Odoribacteraceae</taxon>
        <taxon>Butyricimonas</taxon>
    </lineage>
</organism>
<dbReference type="SUPFAM" id="SSF51735">
    <property type="entry name" value="NAD(P)-binding Rossmann-fold domains"/>
    <property type="match status" value="1"/>
</dbReference>
<dbReference type="InterPro" id="IPR046346">
    <property type="entry name" value="Aminoacid_DH-like_N_sf"/>
</dbReference>
<keyword evidence="6" id="KW-1185">Reference proteome</keyword>
<sequence>MNLFGLLGFPLGHSFSKTYFTEKFKAEKINAEFRNFELEDISRMFRIIEETPDLKGFAITIPYKEKIIPFLDNISDEARAIGAVNSVKVEHTPAGFSLTGHNTDMAGFRDSLLHFIPHVPERAFILGTGGAAKAVKYALTSLGVAVTSVSRTPTGIEIGYPEIIRQLDKTPLIVNTTPLGTWPHVENCPPIPYEHLTPNHYLFDLVYNPAVTTFMQKGIQQGAKVHNGLEMLHLQAEYSWKIWNS</sequence>
<evidence type="ECO:0000259" key="4">
    <source>
        <dbReference type="Pfam" id="PF08501"/>
    </source>
</evidence>
<evidence type="ECO:0000256" key="1">
    <source>
        <dbReference type="ARBA" id="ARBA00004871"/>
    </source>
</evidence>
<dbReference type="PANTHER" id="PTHR21089">
    <property type="entry name" value="SHIKIMATE DEHYDROGENASE"/>
    <property type="match status" value="1"/>
</dbReference>
<evidence type="ECO:0000313" key="5">
    <source>
        <dbReference type="EMBL" id="MBC5623440.1"/>
    </source>
</evidence>
<comment type="pathway">
    <text evidence="1">Metabolic intermediate biosynthesis; chorismate biosynthesis; chorismate from D-erythrose 4-phosphate and phosphoenolpyruvate: step 4/7.</text>
</comment>
<evidence type="ECO:0000313" key="6">
    <source>
        <dbReference type="Proteomes" id="UP000646484"/>
    </source>
</evidence>
<feature type="domain" description="Shikimate dehydrogenase substrate binding N-terminal" evidence="4">
    <location>
        <begin position="6"/>
        <end position="87"/>
    </location>
</feature>
<dbReference type="SUPFAM" id="SSF53223">
    <property type="entry name" value="Aminoacid dehydrogenase-like, N-terminal domain"/>
    <property type="match status" value="1"/>
</dbReference>
<dbReference type="EMBL" id="JACOOH010000010">
    <property type="protein sequence ID" value="MBC5623440.1"/>
    <property type="molecule type" value="Genomic_DNA"/>
</dbReference>
<dbReference type="Gene3D" id="3.40.50.720">
    <property type="entry name" value="NAD(P)-binding Rossmann-like Domain"/>
    <property type="match status" value="1"/>
</dbReference>
<keyword evidence="3" id="KW-0057">Aromatic amino acid biosynthesis</keyword>